<evidence type="ECO:0000313" key="3">
    <source>
        <dbReference type="Proteomes" id="UP001291309"/>
    </source>
</evidence>
<evidence type="ECO:0000256" key="1">
    <source>
        <dbReference type="SAM" id="MobiDB-lite"/>
    </source>
</evidence>
<organism evidence="2 3">
    <name type="scientific">Hyalangium rubrum</name>
    <dbReference type="NCBI Taxonomy" id="3103134"/>
    <lineage>
        <taxon>Bacteria</taxon>
        <taxon>Pseudomonadati</taxon>
        <taxon>Myxococcota</taxon>
        <taxon>Myxococcia</taxon>
        <taxon>Myxococcales</taxon>
        <taxon>Cystobacterineae</taxon>
        <taxon>Archangiaceae</taxon>
        <taxon>Hyalangium</taxon>
    </lineage>
</organism>
<reference evidence="2 3" key="1">
    <citation type="submission" date="2023-12" db="EMBL/GenBank/DDBJ databases">
        <title>the genome sequence of Hyalangium sp. s54d21.</title>
        <authorList>
            <person name="Zhang X."/>
        </authorList>
    </citation>
    <scope>NUCLEOTIDE SEQUENCE [LARGE SCALE GENOMIC DNA]</scope>
    <source>
        <strain evidence="3">s54d21</strain>
    </source>
</reference>
<dbReference type="Proteomes" id="UP001291309">
    <property type="component" value="Unassembled WGS sequence"/>
</dbReference>
<gene>
    <name evidence="2" type="ORF">SYV04_12775</name>
</gene>
<keyword evidence="3" id="KW-1185">Reference proteome</keyword>
<proteinExistence type="predicted"/>
<name>A0ABU5H3C3_9BACT</name>
<dbReference type="RefSeq" id="WP_321546005.1">
    <property type="nucleotide sequence ID" value="NZ_JAXIVS010000004.1"/>
</dbReference>
<comment type="caution">
    <text evidence="2">The sequence shown here is derived from an EMBL/GenBank/DDBJ whole genome shotgun (WGS) entry which is preliminary data.</text>
</comment>
<feature type="region of interest" description="Disordered" evidence="1">
    <location>
        <begin position="73"/>
        <end position="97"/>
    </location>
</feature>
<accession>A0ABU5H3C3</accession>
<sequence length="198" mass="22593">MTETSSRQEELRALRLAAEQGDWNGCRSASERLLSRLPVELAVRLTRDHVMRRLPVFERHHPGVRWPREFIESMDDSGASPSEREWPEAEDDFSGPGANSFTSAVEALWRAGRLIEHVQRCVPELVNALSESIMAEKGEFWGSRNPQAWALWYRLTASGDNDPRIVDIQLAMKRDPQAAAVQRDSWLEVSDWLEAALR</sequence>
<dbReference type="EMBL" id="JAXIVS010000004">
    <property type="protein sequence ID" value="MDY7227277.1"/>
    <property type="molecule type" value="Genomic_DNA"/>
</dbReference>
<protein>
    <submittedName>
        <fullName evidence="2">Uncharacterized protein</fullName>
    </submittedName>
</protein>
<evidence type="ECO:0000313" key="2">
    <source>
        <dbReference type="EMBL" id="MDY7227277.1"/>
    </source>
</evidence>